<protein>
    <recommendedName>
        <fullName evidence="3">Glycine cleavage system H protein</fullName>
    </recommendedName>
</protein>
<dbReference type="InterPro" id="IPR003016">
    <property type="entry name" value="2-oxoA_DH_lipoyl-BS"/>
</dbReference>
<dbReference type="InterPro" id="IPR033753">
    <property type="entry name" value="GCV_H/Fam206"/>
</dbReference>
<evidence type="ECO:0000256" key="5">
    <source>
        <dbReference type="SAM" id="MobiDB-lite"/>
    </source>
</evidence>
<evidence type="ECO:0000259" key="6">
    <source>
        <dbReference type="PROSITE" id="PS50968"/>
    </source>
</evidence>
<feature type="modified residue" description="N6-lipoyllysine" evidence="3 4">
    <location>
        <position position="118"/>
    </location>
</feature>
<dbReference type="NCBIfam" id="TIGR00527">
    <property type="entry name" value="gcvH"/>
    <property type="match status" value="1"/>
</dbReference>
<evidence type="ECO:0000256" key="4">
    <source>
        <dbReference type="PIRSR" id="PIRSR617453-50"/>
    </source>
</evidence>
<proteinExistence type="inferred from homology"/>
<sequence>MTARARRLWKVLVGVDGPPTVQAAPAAKLSGSATEGEAQPKPGRNGPSNSYGASLMSLPANLSYTEEHEWIEDRGEIVRIGITEHAASALGDIVFVQLPDTGDKIESGQACGELESTKSVSDLFAPVTGEVVTINESAVDDPAVVNSDPYGEGWLIEVRVSETGATLTAQQYADLINE</sequence>
<evidence type="ECO:0000256" key="1">
    <source>
        <dbReference type="ARBA" id="ARBA00009249"/>
    </source>
</evidence>
<dbReference type="GO" id="GO:0009249">
    <property type="term" value="P:protein lipoylation"/>
    <property type="evidence" value="ECO:0007669"/>
    <property type="project" value="TreeGrafter"/>
</dbReference>
<dbReference type="PROSITE" id="PS00189">
    <property type="entry name" value="LIPOYL"/>
    <property type="match status" value="1"/>
</dbReference>
<dbReference type="Pfam" id="PF01597">
    <property type="entry name" value="GCV_H"/>
    <property type="match status" value="1"/>
</dbReference>
<organism evidence="7 8">
    <name type="scientific">Saccharopolyspora dendranthemae</name>
    <dbReference type="NCBI Taxonomy" id="1181886"/>
    <lineage>
        <taxon>Bacteria</taxon>
        <taxon>Bacillati</taxon>
        <taxon>Actinomycetota</taxon>
        <taxon>Actinomycetes</taxon>
        <taxon>Pseudonocardiales</taxon>
        <taxon>Pseudonocardiaceae</taxon>
        <taxon>Saccharopolyspora</taxon>
    </lineage>
</organism>
<dbReference type="PROSITE" id="PS50968">
    <property type="entry name" value="BIOTINYL_LIPOYL"/>
    <property type="match status" value="1"/>
</dbReference>
<name>A0A561U062_9PSEU</name>
<comment type="similarity">
    <text evidence="1 3">Belongs to the GcvH family.</text>
</comment>
<feature type="domain" description="Lipoyl-binding" evidence="6">
    <location>
        <begin position="77"/>
        <end position="159"/>
    </location>
</feature>
<dbReference type="PANTHER" id="PTHR11715:SF3">
    <property type="entry name" value="GLYCINE CLEAVAGE SYSTEM H PROTEIN-RELATED"/>
    <property type="match status" value="1"/>
</dbReference>
<accession>A0A561U062</accession>
<comment type="subunit">
    <text evidence="3">The glycine cleavage system is composed of four proteins: P, T, L and H.</text>
</comment>
<feature type="region of interest" description="Disordered" evidence="5">
    <location>
        <begin position="22"/>
        <end position="52"/>
    </location>
</feature>
<comment type="function">
    <text evidence="3">The glycine cleavage system catalyzes the degradation of glycine. The H protein shuttles the methylamine group of glycine from the P protein to the T protein.</text>
</comment>
<dbReference type="NCBIfam" id="NF002270">
    <property type="entry name" value="PRK01202.1"/>
    <property type="match status" value="1"/>
</dbReference>
<dbReference type="InterPro" id="IPR011053">
    <property type="entry name" value="Single_hybrid_motif"/>
</dbReference>
<dbReference type="GO" id="GO:0005829">
    <property type="term" value="C:cytosol"/>
    <property type="evidence" value="ECO:0007669"/>
    <property type="project" value="TreeGrafter"/>
</dbReference>
<dbReference type="CDD" id="cd06848">
    <property type="entry name" value="GCS_H"/>
    <property type="match status" value="1"/>
</dbReference>
<keyword evidence="2 3" id="KW-0450">Lipoyl</keyword>
<evidence type="ECO:0000256" key="2">
    <source>
        <dbReference type="ARBA" id="ARBA00022823"/>
    </source>
</evidence>
<dbReference type="PANTHER" id="PTHR11715">
    <property type="entry name" value="GLYCINE CLEAVAGE SYSTEM H PROTEIN"/>
    <property type="match status" value="1"/>
</dbReference>
<dbReference type="HAMAP" id="MF_00272">
    <property type="entry name" value="GcvH"/>
    <property type="match status" value="1"/>
</dbReference>
<dbReference type="Proteomes" id="UP000316184">
    <property type="component" value="Unassembled WGS sequence"/>
</dbReference>
<evidence type="ECO:0000313" key="8">
    <source>
        <dbReference type="Proteomes" id="UP000316184"/>
    </source>
</evidence>
<reference evidence="7 8" key="1">
    <citation type="submission" date="2019-06" db="EMBL/GenBank/DDBJ databases">
        <title>Sequencing the genomes of 1000 actinobacteria strains.</title>
        <authorList>
            <person name="Klenk H.-P."/>
        </authorList>
    </citation>
    <scope>NUCLEOTIDE SEQUENCE [LARGE SCALE GENOMIC DNA]</scope>
    <source>
        <strain evidence="7 8">DSM 46699</strain>
    </source>
</reference>
<dbReference type="GO" id="GO:0019464">
    <property type="term" value="P:glycine decarboxylation via glycine cleavage system"/>
    <property type="evidence" value="ECO:0007669"/>
    <property type="project" value="UniProtKB-UniRule"/>
</dbReference>
<comment type="cofactor">
    <cofactor evidence="3">
        <name>(R)-lipoate</name>
        <dbReference type="ChEBI" id="CHEBI:83088"/>
    </cofactor>
    <text evidence="3">Binds 1 lipoyl cofactor covalently.</text>
</comment>
<gene>
    <name evidence="3" type="primary">gcvH</name>
    <name evidence="7" type="ORF">FHU35_1614</name>
</gene>
<dbReference type="GO" id="GO:0005960">
    <property type="term" value="C:glycine cleavage complex"/>
    <property type="evidence" value="ECO:0007669"/>
    <property type="project" value="InterPro"/>
</dbReference>
<dbReference type="InterPro" id="IPR017453">
    <property type="entry name" value="GCV_H_sub"/>
</dbReference>
<comment type="caution">
    <text evidence="7">The sequence shown here is derived from an EMBL/GenBank/DDBJ whole genome shotgun (WGS) entry which is preliminary data.</text>
</comment>
<dbReference type="AlphaFoldDB" id="A0A561U062"/>
<dbReference type="Gene3D" id="2.40.50.100">
    <property type="match status" value="1"/>
</dbReference>
<dbReference type="EMBL" id="VIWX01000006">
    <property type="protein sequence ID" value="TWF92734.1"/>
    <property type="molecule type" value="Genomic_DNA"/>
</dbReference>
<dbReference type="InterPro" id="IPR000089">
    <property type="entry name" value="Biotin_lipoyl"/>
</dbReference>
<dbReference type="InterPro" id="IPR002930">
    <property type="entry name" value="GCV_H"/>
</dbReference>
<evidence type="ECO:0000313" key="7">
    <source>
        <dbReference type="EMBL" id="TWF92734.1"/>
    </source>
</evidence>
<dbReference type="SUPFAM" id="SSF51230">
    <property type="entry name" value="Single hybrid motif"/>
    <property type="match status" value="1"/>
</dbReference>
<evidence type="ECO:0000256" key="3">
    <source>
        <dbReference type="HAMAP-Rule" id="MF_00272"/>
    </source>
</evidence>
<keyword evidence="8" id="KW-1185">Reference proteome</keyword>